<reference evidence="7" key="2">
    <citation type="submission" date="2016-11" db="UniProtKB">
        <authorList>
            <consortium name="WormBaseParasite"/>
        </authorList>
    </citation>
    <scope>IDENTIFICATION</scope>
</reference>
<dbReference type="Pfam" id="PF23195">
    <property type="entry name" value="UBQLN1"/>
    <property type="match status" value="1"/>
</dbReference>
<evidence type="ECO:0000259" key="4">
    <source>
        <dbReference type="PROSITE" id="PS50030"/>
    </source>
</evidence>
<accession>A0A1I7VBB6</accession>
<sequence>MHLTDHGLSVTATLVAVIMDVIGLCSVDAGVLVGLWVCECSGCGSYEFRPIMTDSGSDEEVQNKINLKVKTTTEGYDITVSEKATVLKVKTVLSEKINQPPEKLCLIFSGKILKDHETLSKLAIKDGMAIHLVIRNSQRPAAAGTTSGTGAAQQNATMGGNPMSGALGMAQHMMQNPEAIREMTNSPIVQSLLNNPDIIRSLIAENPQIQQVIEANPELGHLLNDPEVIRQTIEMVRNPSMFQELMRSRDQAIRNLQGIPGGQAALQRLYQDVQEPLLNSATSTFANNPFATLVDNSNNTASRSQRAGVENAEALPNPWGNATNTSGSAPTNTGVGSGASQSSANLLAEIANTLLPENPPLSPDSNPYARLLNSETFTNTMHMVRQNPSLLSQLFTSNPAISSAMEHYIRNAMPNFRNTLQSPEMLRTISNPRVLEAFHQIHTGMDTLRREAPQLLPPGFFPTAPVAATTTSSTTSSDSVTTGAAPGTGTTTTTTSSAPTTEQAMMMLNLIRQMTGTTLGGSTQPPEERYRSQLEQLTSMGFSNQEANIQALLATFGDVNAAIDRLLSGTGQQ</sequence>
<dbReference type="PROSITE" id="PS50030">
    <property type="entry name" value="UBA"/>
    <property type="match status" value="1"/>
</dbReference>
<dbReference type="InterPro" id="IPR015940">
    <property type="entry name" value="UBA"/>
</dbReference>
<feature type="chain" id="PRO_5009309920" description="Ubiquilin" evidence="3">
    <location>
        <begin position="30"/>
        <end position="573"/>
    </location>
</feature>
<dbReference type="WBParaSite" id="EN70_11912">
    <property type="protein sequence ID" value="EN70_11912"/>
    <property type="gene ID" value="EN70_11912"/>
</dbReference>
<dbReference type="PANTHER" id="PTHR10677">
    <property type="entry name" value="UBIQUILIN"/>
    <property type="match status" value="1"/>
</dbReference>
<feature type="region of interest" description="Disordered" evidence="2">
    <location>
        <begin position="139"/>
        <end position="164"/>
    </location>
</feature>
<dbReference type="InterPro" id="IPR015496">
    <property type="entry name" value="Ubiquilin"/>
</dbReference>
<dbReference type="CDD" id="cd14399">
    <property type="entry name" value="UBA_PLICs"/>
    <property type="match status" value="1"/>
</dbReference>
<dbReference type="FunFam" id="1.10.260.100:FF:000001">
    <property type="entry name" value="Ubiquilin 1"/>
    <property type="match status" value="1"/>
</dbReference>
<dbReference type="PROSITE" id="PS50053">
    <property type="entry name" value="UBIQUITIN_2"/>
    <property type="match status" value="1"/>
</dbReference>
<dbReference type="InterPro" id="IPR006636">
    <property type="entry name" value="STI1_HS-bd"/>
</dbReference>
<dbReference type="InterPro" id="IPR029071">
    <property type="entry name" value="Ubiquitin-like_domsf"/>
</dbReference>
<dbReference type="AlphaFoldDB" id="A0A1I7VBB6"/>
<feature type="domain" description="UBA" evidence="4">
    <location>
        <begin position="525"/>
        <end position="569"/>
    </location>
</feature>
<dbReference type="InterPro" id="IPR000626">
    <property type="entry name" value="Ubiquitin-like_dom"/>
</dbReference>
<proteinExistence type="predicted"/>
<dbReference type="Pfam" id="PF00627">
    <property type="entry name" value="UBA"/>
    <property type="match status" value="1"/>
</dbReference>
<dbReference type="PANTHER" id="PTHR10677:SF3">
    <property type="entry name" value="FI07626P-RELATED"/>
    <property type="match status" value="1"/>
</dbReference>
<dbReference type="SMART" id="SM00165">
    <property type="entry name" value="UBA"/>
    <property type="match status" value="1"/>
</dbReference>
<dbReference type="SMART" id="SM00727">
    <property type="entry name" value="STI1"/>
    <property type="match status" value="4"/>
</dbReference>
<evidence type="ECO:0000259" key="5">
    <source>
        <dbReference type="PROSITE" id="PS50053"/>
    </source>
</evidence>
<dbReference type="GO" id="GO:0005829">
    <property type="term" value="C:cytosol"/>
    <property type="evidence" value="ECO:0007669"/>
    <property type="project" value="TreeGrafter"/>
</dbReference>
<dbReference type="Gene3D" id="1.10.8.10">
    <property type="entry name" value="DNA helicase RuvA subunit, C-terminal domain"/>
    <property type="match status" value="1"/>
</dbReference>
<dbReference type="Proteomes" id="UP000095285">
    <property type="component" value="Unassembled WGS sequence"/>
</dbReference>
<reference evidence="6" key="1">
    <citation type="submission" date="2012-04" db="EMBL/GenBank/DDBJ databases">
        <title>The Genome Sequence of Loa loa.</title>
        <authorList>
            <consortium name="The Broad Institute Genome Sequencing Platform"/>
            <consortium name="Broad Institute Genome Sequencing Center for Infectious Disease"/>
            <person name="Nutman T.B."/>
            <person name="Fink D.L."/>
            <person name="Russ C."/>
            <person name="Young S."/>
            <person name="Zeng Q."/>
            <person name="Gargeya S."/>
            <person name="Alvarado L."/>
            <person name="Berlin A."/>
            <person name="Chapman S.B."/>
            <person name="Chen Z."/>
            <person name="Freedman E."/>
            <person name="Gellesch M."/>
            <person name="Goldberg J."/>
            <person name="Griggs A."/>
            <person name="Gujja S."/>
            <person name="Heilman E.R."/>
            <person name="Heiman D."/>
            <person name="Howarth C."/>
            <person name="Mehta T."/>
            <person name="Neiman D."/>
            <person name="Pearson M."/>
            <person name="Roberts A."/>
            <person name="Saif S."/>
            <person name="Shea T."/>
            <person name="Shenoy N."/>
            <person name="Sisk P."/>
            <person name="Stolte C."/>
            <person name="Sykes S."/>
            <person name="White J."/>
            <person name="Yandava C."/>
            <person name="Haas B."/>
            <person name="Henn M.R."/>
            <person name="Nusbaum C."/>
            <person name="Birren B."/>
        </authorList>
    </citation>
    <scope>NUCLEOTIDE SEQUENCE [LARGE SCALE GENOMIC DNA]</scope>
</reference>
<dbReference type="Gene3D" id="1.10.260.100">
    <property type="match status" value="1"/>
</dbReference>
<feature type="region of interest" description="Disordered" evidence="2">
    <location>
        <begin position="467"/>
        <end position="498"/>
    </location>
</feature>
<feature type="compositionally biased region" description="Polar residues" evidence="2">
    <location>
        <begin position="320"/>
        <end position="340"/>
    </location>
</feature>
<dbReference type="GO" id="GO:0006511">
    <property type="term" value="P:ubiquitin-dependent protein catabolic process"/>
    <property type="evidence" value="ECO:0007669"/>
    <property type="project" value="TreeGrafter"/>
</dbReference>
<evidence type="ECO:0000256" key="1">
    <source>
        <dbReference type="ARBA" id="ARBA00071717"/>
    </source>
</evidence>
<dbReference type="SUPFAM" id="SSF46934">
    <property type="entry name" value="UBA-like"/>
    <property type="match status" value="1"/>
</dbReference>
<keyword evidence="3" id="KW-0732">Signal</keyword>
<feature type="domain" description="Ubiquitin-like" evidence="5">
    <location>
        <begin position="65"/>
        <end position="135"/>
    </location>
</feature>
<dbReference type="FunFam" id="1.10.8.10:FF:000079">
    <property type="entry name" value="Ubiquitin family protein"/>
    <property type="match status" value="1"/>
</dbReference>
<dbReference type="SUPFAM" id="SSF54236">
    <property type="entry name" value="Ubiquitin-like"/>
    <property type="match status" value="1"/>
</dbReference>
<name>A0A1I7VBB6_LOALO</name>
<feature type="region of interest" description="Disordered" evidence="2">
    <location>
        <begin position="313"/>
        <end position="340"/>
    </location>
</feature>
<dbReference type="Pfam" id="PF00240">
    <property type="entry name" value="ubiquitin"/>
    <property type="match status" value="1"/>
</dbReference>
<feature type="signal peptide" evidence="3">
    <location>
        <begin position="1"/>
        <end position="29"/>
    </location>
</feature>
<evidence type="ECO:0000313" key="7">
    <source>
        <dbReference type="WBParaSite" id="EN70_11912"/>
    </source>
</evidence>
<keyword evidence="6" id="KW-1185">Reference proteome</keyword>
<dbReference type="SMART" id="SM00213">
    <property type="entry name" value="UBQ"/>
    <property type="match status" value="1"/>
</dbReference>
<dbReference type="eggNOG" id="KOG0010">
    <property type="taxonomic scope" value="Eukaryota"/>
</dbReference>
<feature type="compositionally biased region" description="Low complexity" evidence="2">
    <location>
        <begin position="141"/>
        <end position="152"/>
    </location>
</feature>
<dbReference type="GO" id="GO:0031593">
    <property type="term" value="F:polyubiquitin modification-dependent protein binding"/>
    <property type="evidence" value="ECO:0007669"/>
    <property type="project" value="TreeGrafter"/>
</dbReference>
<dbReference type="Gene3D" id="3.10.20.90">
    <property type="entry name" value="Phosphatidylinositol 3-kinase Catalytic Subunit, Chain A, domain 1"/>
    <property type="match status" value="1"/>
</dbReference>
<evidence type="ECO:0000256" key="2">
    <source>
        <dbReference type="SAM" id="MobiDB-lite"/>
    </source>
</evidence>
<dbReference type="InterPro" id="IPR009060">
    <property type="entry name" value="UBA-like_sf"/>
</dbReference>
<dbReference type="STRING" id="7209.A0A1I7VBB6"/>
<organism evidence="6 7">
    <name type="scientific">Loa loa</name>
    <name type="common">Eye worm</name>
    <name type="synonym">Filaria loa</name>
    <dbReference type="NCBI Taxonomy" id="7209"/>
    <lineage>
        <taxon>Eukaryota</taxon>
        <taxon>Metazoa</taxon>
        <taxon>Ecdysozoa</taxon>
        <taxon>Nematoda</taxon>
        <taxon>Chromadorea</taxon>
        <taxon>Rhabditida</taxon>
        <taxon>Spirurina</taxon>
        <taxon>Spiruromorpha</taxon>
        <taxon>Filarioidea</taxon>
        <taxon>Onchocercidae</taxon>
        <taxon>Loa</taxon>
    </lineage>
</organism>
<evidence type="ECO:0000256" key="3">
    <source>
        <dbReference type="SAM" id="SignalP"/>
    </source>
</evidence>
<evidence type="ECO:0000313" key="6">
    <source>
        <dbReference type="Proteomes" id="UP000095285"/>
    </source>
</evidence>
<protein>
    <recommendedName>
        <fullName evidence="1">Ubiquilin</fullName>
    </recommendedName>
</protein>